<feature type="domain" description="Thymidylate kinase-like" evidence="10">
    <location>
        <begin position="160"/>
        <end position="356"/>
    </location>
</feature>
<dbReference type="GO" id="GO:0004798">
    <property type="term" value="F:dTMP kinase activity"/>
    <property type="evidence" value="ECO:0007669"/>
    <property type="project" value="UniProtKB-UniRule"/>
</dbReference>
<dbReference type="CDD" id="cd01672">
    <property type="entry name" value="TMPK"/>
    <property type="match status" value="1"/>
</dbReference>
<dbReference type="InterPro" id="IPR039430">
    <property type="entry name" value="Thymidylate_kin-like_dom"/>
</dbReference>
<dbReference type="SUPFAM" id="SSF52540">
    <property type="entry name" value="P-loop containing nucleoside triphosphate hydrolases"/>
    <property type="match status" value="1"/>
</dbReference>
<feature type="domain" description="HIT" evidence="9">
    <location>
        <begin position="39"/>
        <end position="126"/>
    </location>
</feature>
<keyword evidence="3 8" id="KW-0545">Nucleotide biosynthesis</keyword>
<dbReference type="GO" id="GO:0006233">
    <property type="term" value="P:dTDP biosynthetic process"/>
    <property type="evidence" value="ECO:0007669"/>
    <property type="project" value="InterPro"/>
</dbReference>
<feature type="binding site" evidence="8">
    <location>
        <begin position="162"/>
        <end position="169"/>
    </location>
    <ligand>
        <name>ATP</name>
        <dbReference type="ChEBI" id="CHEBI:30616"/>
    </ligand>
</feature>
<reference evidence="11" key="1">
    <citation type="submission" date="2021-06" db="EMBL/GenBank/DDBJ databases">
        <title>An adapted protocol for Saccharibacteria cultivation: two new species join this phylum of Candidate Phyla Radiations.</title>
        <authorList>
            <person name="Ibrahim A."/>
            <person name="Maatouk M."/>
            <person name="Zgheib R."/>
            <person name="Haddad G."/>
            <person name="Bou Khalil J."/>
            <person name="Raoult D."/>
            <person name="Bittar F."/>
        </authorList>
    </citation>
    <scope>NUCLEOTIDE SEQUENCE</scope>
    <source>
        <strain evidence="11">IHU1</strain>
    </source>
</reference>
<dbReference type="InterPro" id="IPR027417">
    <property type="entry name" value="P-loop_NTPase"/>
</dbReference>
<dbReference type="KEGG" id="mnd:KOY48_03135"/>
<proteinExistence type="inferred from homology"/>
<sequence length="369" mass="41713">MMMAGSMFRSRTKEKEYIDHRKKHKSDGCDFCRLVKHHTDQVVGETAHCLIIKNRFGYNFWDGCGVDDHLMVIPKRHVDSLANLSDEEKIDYMNQIAKFENNGYSIYARAQGSKTKSMAHQHTHFIKVDGKAKKMADICIEAAYCDYEVMMSDAGKYIVIEGNDGTGKSTQVAKLAEYFRSIGRTVCVIEEPGSDDPEKSTPIANELRKVIKNGDLARSAAVNVALFSAARRELWREKIQPALERGEIVLSARNYISTLVYQGRGEGYDESEILRLTKLFTDEKYLKPDVMVILSLSRDKREERISMRGELKNPDTFESRGQDFQKKVDDGYLEIAEAYGIPVVSADGTIDEVHDMLIDNIKANGGIDV</sequence>
<evidence type="ECO:0000256" key="4">
    <source>
        <dbReference type="ARBA" id="ARBA00022741"/>
    </source>
</evidence>
<name>A0A8F1MBB0_9BACT</name>
<dbReference type="GO" id="GO:0006227">
    <property type="term" value="P:dUDP biosynthetic process"/>
    <property type="evidence" value="ECO:0007669"/>
    <property type="project" value="TreeGrafter"/>
</dbReference>
<evidence type="ECO:0000256" key="1">
    <source>
        <dbReference type="ARBA" id="ARBA00009776"/>
    </source>
</evidence>
<dbReference type="NCBIfam" id="TIGR00041">
    <property type="entry name" value="DTMP_kinase"/>
    <property type="match status" value="1"/>
</dbReference>
<gene>
    <name evidence="8 11" type="primary">tmk</name>
    <name evidence="11" type="ORF">KOY48_03135</name>
</gene>
<dbReference type="GO" id="GO:0005829">
    <property type="term" value="C:cytosol"/>
    <property type="evidence" value="ECO:0007669"/>
    <property type="project" value="TreeGrafter"/>
</dbReference>
<keyword evidence="4 8" id="KW-0547">Nucleotide-binding</keyword>
<evidence type="ECO:0000256" key="6">
    <source>
        <dbReference type="ARBA" id="ARBA00022840"/>
    </source>
</evidence>
<dbReference type="InterPro" id="IPR011146">
    <property type="entry name" value="HIT-like"/>
</dbReference>
<dbReference type="GO" id="GO:0005524">
    <property type="term" value="F:ATP binding"/>
    <property type="evidence" value="ECO:0007669"/>
    <property type="project" value="UniProtKB-UniRule"/>
</dbReference>
<evidence type="ECO:0000256" key="7">
    <source>
        <dbReference type="ARBA" id="ARBA00048743"/>
    </source>
</evidence>
<comment type="similarity">
    <text evidence="1 8">Belongs to the thymidylate kinase family.</text>
</comment>
<keyword evidence="6 8" id="KW-0067">ATP-binding</keyword>
<comment type="function">
    <text evidence="8">Phosphorylation of dTMP to form dTDP in both de novo and salvage pathways of dTTP synthesis.</text>
</comment>
<protein>
    <recommendedName>
        <fullName evidence="8">Thymidylate kinase</fullName>
        <ecNumber evidence="8">2.7.4.9</ecNumber>
    </recommendedName>
    <alternativeName>
        <fullName evidence="8">dTMP kinase</fullName>
    </alternativeName>
</protein>
<dbReference type="GO" id="GO:0006235">
    <property type="term" value="P:dTTP biosynthetic process"/>
    <property type="evidence" value="ECO:0007669"/>
    <property type="project" value="UniProtKB-UniRule"/>
</dbReference>
<keyword evidence="12" id="KW-1185">Reference proteome</keyword>
<dbReference type="Proteomes" id="UP000679129">
    <property type="component" value="Chromosome"/>
</dbReference>
<dbReference type="HAMAP" id="MF_00165">
    <property type="entry name" value="Thymidylate_kinase"/>
    <property type="match status" value="1"/>
</dbReference>
<dbReference type="AlphaFoldDB" id="A0A8F1MBB0"/>
<dbReference type="InterPro" id="IPR018094">
    <property type="entry name" value="Thymidylate_kinase"/>
</dbReference>
<dbReference type="InterPro" id="IPR036265">
    <property type="entry name" value="HIT-like_sf"/>
</dbReference>
<dbReference type="Gene3D" id="3.30.428.10">
    <property type="entry name" value="HIT-like"/>
    <property type="match status" value="1"/>
</dbReference>
<dbReference type="PANTHER" id="PTHR10344:SF4">
    <property type="entry name" value="UMP-CMP KINASE 2, MITOCHONDRIAL"/>
    <property type="match status" value="1"/>
</dbReference>
<evidence type="ECO:0000256" key="5">
    <source>
        <dbReference type="ARBA" id="ARBA00022777"/>
    </source>
</evidence>
<evidence type="ECO:0000313" key="11">
    <source>
        <dbReference type="EMBL" id="QWQ31899.1"/>
    </source>
</evidence>
<dbReference type="EC" id="2.7.4.9" evidence="8"/>
<evidence type="ECO:0000256" key="2">
    <source>
        <dbReference type="ARBA" id="ARBA00022679"/>
    </source>
</evidence>
<dbReference type="Pfam" id="PF02223">
    <property type="entry name" value="Thymidylate_kin"/>
    <property type="match status" value="1"/>
</dbReference>
<comment type="catalytic activity">
    <reaction evidence="7 8">
        <text>dTMP + ATP = dTDP + ADP</text>
        <dbReference type="Rhea" id="RHEA:13517"/>
        <dbReference type="ChEBI" id="CHEBI:30616"/>
        <dbReference type="ChEBI" id="CHEBI:58369"/>
        <dbReference type="ChEBI" id="CHEBI:63528"/>
        <dbReference type="ChEBI" id="CHEBI:456216"/>
        <dbReference type="EC" id="2.7.4.9"/>
    </reaction>
</comment>
<evidence type="ECO:0000259" key="9">
    <source>
        <dbReference type="Pfam" id="PF01230"/>
    </source>
</evidence>
<dbReference type="Gene3D" id="3.40.50.300">
    <property type="entry name" value="P-loop containing nucleotide triphosphate hydrolases"/>
    <property type="match status" value="1"/>
</dbReference>
<accession>A0A8F1MBB0</accession>
<evidence type="ECO:0000256" key="8">
    <source>
        <dbReference type="HAMAP-Rule" id="MF_00165"/>
    </source>
</evidence>
<keyword evidence="2 8" id="KW-0808">Transferase</keyword>
<keyword evidence="5 8" id="KW-0418">Kinase</keyword>
<evidence type="ECO:0000259" key="10">
    <source>
        <dbReference type="Pfam" id="PF02223"/>
    </source>
</evidence>
<dbReference type="EMBL" id="CP076460">
    <property type="protein sequence ID" value="QWQ31899.1"/>
    <property type="molecule type" value="Genomic_DNA"/>
</dbReference>
<evidence type="ECO:0000313" key="12">
    <source>
        <dbReference type="Proteomes" id="UP000679129"/>
    </source>
</evidence>
<organism evidence="11 12">
    <name type="scientific">Candidatus Minimicrobia naudis</name>
    <dbReference type="NCBI Taxonomy" id="2841263"/>
    <lineage>
        <taxon>Bacteria</taxon>
        <taxon>Candidatus Saccharimonadota</taxon>
        <taxon>Candidatus Saccharimonadota incertae sedis</taxon>
        <taxon>Candidatus Minimicrobia</taxon>
    </lineage>
</organism>
<dbReference type="Pfam" id="PF01230">
    <property type="entry name" value="HIT"/>
    <property type="match status" value="1"/>
</dbReference>
<evidence type="ECO:0000256" key="3">
    <source>
        <dbReference type="ARBA" id="ARBA00022727"/>
    </source>
</evidence>
<dbReference type="PANTHER" id="PTHR10344">
    <property type="entry name" value="THYMIDYLATE KINASE"/>
    <property type="match status" value="1"/>
</dbReference>
<dbReference type="SUPFAM" id="SSF54197">
    <property type="entry name" value="HIT-like"/>
    <property type="match status" value="1"/>
</dbReference>